<dbReference type="Proteomes" id="UP000198211">
    <property type="component" value="Unassembled WGS sequence"/>
</dbReference>
<dbReference type="GO" id="GO:0004190">
    <property type="term" value="F:aspartic-type endopeptidase activity"/>
    <property type="evidence" value="ECO:0007669"/>
    <property type="project" value="UniProtKB-KW"/>
</dbReference>
<name>A0A225VUP8_9STRA</name>
<keyword evidence="1" id="KW-0645">Protease</keyword>
<evidence type="ECO:0000256" key="8">
    <source>
        <dbReference type="ARBA" id="ARBA00022918"/>
    </source>
</evidence>
<dbReference type="InterPro" id="IPR051320">
    <property type="entry name" value="Viral_Replic_Matur_Polypro"/>
</dbReference>
<evidence type="ECO:0000256" key="5">
    <source>
        <dbReference type="ARBA" id="ARBA00022750"/>
    </source>
</evidence>
<dbReference type="InterPro" id="IPR043502">
    <property type="entry name" value="DNA/RNA_pol_sf"/>
</dbReference>
<keyword evidence="8" id="KW-0695">RNA-directed DNA polymerase</keyword>
<dbReference type="PANTHER" id="PTHR33064:SF37">
    <property type="entry name" value="RIBONUCLEASE H"/>
    <property type="match status" value="1"/>
</dbReference>
<sequence length="191" mass="22298">MLRCYKWSISHSEKISPLTPNGIQPQVNKVEAIKQFSEPTNKKELCRFLGMISYYREMVPNKSASTARLNRLASNYVPFTWAPEDTIGICNIKEALVRNGWLAFLTTLAPFTCLRTQGKRNFVCFCRYLTDTQAAYSPMEWELLSVVEILKEYRTMPLGFPIVIYTDHKNLLFPQETSLRIKRWKLLLNEY</sequence>
<accession>A0A225VUP8</accession>
<reference evidence="11" key="1">
    <citation type="submission" date="2017-03" db="EMBL/GenBank/DDBJ databases">
        <title>Phytopthora megakarya and P. palmivora, two closely related causual agents of cacao black pod achieved similar genome size and gene model numbers by different mechanisms.</title>
        <authorList>
            <person name="Ali S."/>
            <person name="Shao J."/>
            <person name="Larry D.J."/>
            <person name="Kronmiller B."/>
            <person name="Shen D."/>
            <person name="Strem M.D."/>
            <person name="Melnick R.L."/>
            <person name="Guiltinan M.J."/>
            <person name="Tyler B.M."/>
            <person name="Meinhardt L.W."/>
            <person name="Bailey B.A."/>
        </authorList>
    </citation>
    <scope>NUCLEOTIDE SEQUENCE [LARGE SCALE GENOMIC DNA]</scope>
    <source>
        <strain evidence="11">zdho120</strain>
    </source>
</reference>
<dbReference type="GO" id="GO:0006508">
    <property type="term" value="P:proteolysis"/>
    <property type="evidence" value="ECO:0007669"/>
    <property type="project" value="UniProtKB-KW"/>
</dbReference>
<evidence type="ECO:0000259" key="9">
    <source>
        <dbReference type="Pfam" id="PF17917"/>
    </source>
</evidence>
<evidence type="ECO:0000313" key="10">
    <source>
        <dbReference type="EMBL" id="OWZ08628.1"/>
    </source>
</evidence>
<evidence type="ECO:0000313" key="11">
    <source>
        <dbReference type="Proteomes" id="UP000198211"/>
    </source>
</evidence>
<dbReference type="OrthoDB" id="118654at2759"/>
<evidence type="ECO:0000256" key="2">
    <source>
        <dbReference type="ARBA" id="ARBA00022679"/>
    </source>
</evidence>
<evidence type="ECO:0000256" key="3">
    <source>
        <dbReference type="ARBA" id="ARBA00022695"/>
    </source>
</evidence>
<evidence type="ECO:0000256" key="1">
    <source>
        <dbReference type="ARBA" id="ARBA00022670"/>
    </source>
</evidence>
<evidence type="ECO:0000256" key="7">
    <source>
        <dbReference type="ARBA" id="ARBA00022801"/>
    </source>
</evidence>
<keyword evidence="6" id="KW-0255">Endonuclease</keyword>
<keyword evidence="5" id="KW-0064">Aspartyl protease</keyword>
<dbReference type="GO" id="GO:0004519">
    <property type="term" value="F:endonuclease activity"/>
    <property type="evidence" value="ECO:0007669"/>
    <property type="project" value="UniProtKB-KW"/>
</dbReference>
<dbReference type="InterPro" id="IPR041373">
    <property type="entry name" value="RT_RNaseH"/>
</dbReference>
<feature type="domain" description="Reverse transcriptase RNase H-like" evidence="9">
    <location>
        <begin position="117"/>
        <end position="191"/>
    </location>
</feature>
<dbReference type="SUPFAM" id="SSF56672">
    <property type="entry name" value="DNA/RNA polymerases"/>
    <property type="match status" value="1"/>
</dbReference>
<dbReference type="AlphaFoldDB" id="A0A225VUP8"/>
<keyword evidence="11" id="KW-1185">Reference proteome</keyword>
<dbReference type="GO" id="GO:0003964">
    <property type="term" value="F:RNA-directed DNA polymerase activity"/>
    <property type="evidence" value="ECO:0007669"/>
    <property type="project" value="UniProtKB-KW"/>
</dbReference>
<keyword evidence="2" id="KW-0808">Transferase</keyword>
<dbReference type="PANTHER" id="PTHR33064">
    <property type="entry name" value="POL PROTEIN"/>
    <property type="match status" value="1"/>
</dbReference>
<keyword evidence="4" id="KW-0540">Nuclease</keyword>
<dbReference type="Gene3D" id="3.30.70.270">
    <property type="match status" value="1"/>
</dbReference>
<evidence type="ECO:0000256" key="6">
    <source>
        <dbReference type="ARBA" id="ARBA00022759"/>
    </source>
</evidence>
<gene>
    <name evidence="10" type="ORF">PHMEG_00018798</name>
</gene>
<proteinExistence type="predicted"/>
<dbReference type="EMBL" id="NBNE01003082">
    <property type="protein sequence ID" value="OWZ08628.1"/>
    <property type="molecule type" value="Genomic_DNA"/>
</dbReference>
<dbReference type="Pfam" id="PF17917">
    <property type="entry name" value="RT_RNaseH"/>
    <property type="match status" value="1"/>
</dbReference>
<keyword evidence="7" id="KW-0378">Hydrolase</keyword>
<dbReference type="STRING" id="4795.A0A225VUP8"/>
<evidence type="ECO:0000256" key="4">
    <source>
        <dbReference type="ARBA" id="ARBA00022722"/>
    </source>
</evidence>
<dbReference type="InterPro" id="IPR043128">
    <property type="entry name" value="Rev_trsase/Diguanyl_cyclase"/>
</dbReference>
<protein>
    <submittedName>
        <fullName evidence="10">Retrovirus Polyprotein</fullName>
    </submittedName>
</protein>
<comment type="caution">
    <text evidence="10">The sequence shown here is derived from an EMBL/GenBank/DDBJ whole genome shotgun (WGS) entry which is preliminary data.</text>
</comment>
<keyword evidence="3" id="KW-0548">Nucleotidyltransferase</keyword>
<organism evidence="10 11">
    <name type="scientific">Phytophthora megakarya</name>
    <dbReference type="NCBI Taxonomy" id="4795"/>
    <lineage>
        <taxon>Eukaryota</taxon>
        <taxon>Sar</taxon>
        <taxon>Stramenopiles</taxon>
        <taxon>Oomycota</taxon>
        <taxon>Peronosporomycetes</taxon>
        <taxon>Peronosporales</taxon>
        <taxon>Peronosporaceae</taxon>
        <taxon>Phytophthora</taxon>
    </lineage>
</organism>